<proteinExistence type="predicted"/>
<feature type="non-terminal residue" evidence="1">
    <location>
        <position position="317"/>
    </location>
</feature>
<protein>
    <submittedName>
        <fullName evidence="1">Uncharacterized protein</fullName>
    </submittedName>
</protein>
<name>A0A8T8XEH0_ASPJA</name>
<gene>
    <name evidence="1" type="ORF">BO86DRAFT_295237</name>
</gene>
<dbReference type="Proteomes" id="UP000249497">
    <property type="component" value="Unassembled WGS sequence"/>
</dbReference>
<reference evidence="1 2" key="1">
    <citation type="submission" date="2018-02" db="EMBL/GenBank/DDBJ databases">
        <title>The genomes of Aspergillus section Nigri reveals drivers in fungal speciation.</title>
        <authorList>
            <consortium name="DOE Joint Genome Institute"/>
            <person name="Vesth T.C."/>
            <person name="Nybo J."/>
            <person name="Theobald S."/>
            <person name="Brandl J."/>
            <person name="Frisvad J.C."/>
            <person name="Nielsen K.F."/>
            <person name="Lyhne E.K."/>
            <person name="Kogle M.E."/>
            <person name="Kuo A."/>
            <person name="Riley R."/>
            <person name="Clum A."/>
            <person name="Nolan M."/>
            <person name="Lipzen A."/>
            <person name="Salamov A."/>
            <person name="Henrissat B."/>
            <person name="Wiebenga A."/>
            <person name="De vries R.P."/>
            <person name="Grigoriev I.V."/>
            <person name="Mortensen U.H."/>
            <person name="Andersen M.R."/>
            <person name="Baker S.E."/>
        </authorList>
    </citation>
    <scope>NUCLEOTIDE SEQUENCE [LARGE SCALE GENOMIC DNA]</scope>
    <source>
        <strain evidence="1 2">CBS 114.51</strain>
    </source>
</reference>
<accession>A0A8T8XEH0</accession>
<dbReference type="AlphaFoldDB" id="A0A8T8XEH0"/>
<sequence>QELEAINGDLGQELSNLESKFRCAQEAALLSLSQRRCVSMEDSTIRAKFETLQDQIRSWARKYSASALADLDQIPRESKTTILRLLGPMCATSDWDILLERLAVSQNRIPALLMQALLARHIMSEMFKNPFFAFVGSSDPWPSAAQLGHMYAVMKTVDQAEAHMWRSHTLQMFTDSSHPSLDLRVQKLSHFSRTMAARFLNCGGRHILRSIKDEDEERRRFKDLETVYRMAGDLALSLWTIRTDMRCLTLKHLPEFQSSNGLMCTHRLHQLDEYDQRLDGQNVILCVQPAIVAYGNENGEHYDQSKVWAKSVMLMEE</sequence>
<evidence type="ECO:0000313" key="2">
    <source>
        <dbReference type="Proteomes" id="UP000249497"/>
    </source>
</evidence>
<organism evidence="1 2">
    <name type="scientific">Aspergillus japonicus CBS 114.51</name>
    <dbReference type="NCBI Taxonomy" id="1448312"/>
    <lineage>
        <taxon>Eukaryota</taxon>
        <taxon>Fungi</taxon>
        <taxon>Dikarya</taxon>
        <taxon>Ascomycota</taxon>
        <taxon>Pezizomycotina</taxon>
        <taxon>Eurotiomycetes</taxon>
        <taxon>Eurotiomycetidae</taxon>
        <taxon>Eurotiales</taxon>
        <taxon>Aspergillaceae</taxon>
        <taxon>Aspergillus</taxon>
        <taxon>Aspergillus subgen. Circumdati</taxon>
    </lineage>
</organism>
<feature type="non-terminal residue" evidence="1">
    <location>
        <position position="1"/>
    </location>
</feature>
<dbReference type="EMBL" id="KZ824772">
    <property type="protein sequence ID" value="RAH86693.1"/>
    <property type="molecule type" value="Genomic_DNA"/>
</dbReference>
<evidence type="ECO:0000313" key="1">
    <source>
        <dbReference type="EMBL" id="RAH86693.1"/>
    </source>
</evidence>
<dbReference type="RefSeq" id="XP_025532587.1">
    <property type="nucleotide sequence ID" value="XM_025667405.1"/>
</dbReference>
<dbReference type="GeneID" id="37171097"/>
<keyword evidence="2" id="KW-1185">Reference proteome</keyword>
<dbReference type="OrthoDB" id="4156714at2759"/>